<comment type="caution">
    <text evidence="3">The sequence shown here is derived from an EMBL/GenBank/DDBJ whole genome shotgun (WGS) entry which is preliminary data.</text>
</comment>
<proteinExistence type="predicted"/>
<dbReference type="OrthoDB" id="3501032at2759"/>
<feature type="region of interest" description="Disordered" evidence="1">
    <location>
        <begin position="82"/>
        <end position="118"/>
    </location>
</feature>
<sequence length="370" mass="42301">MTAIQRSTSEQDGPTGYKRTIEEKRGGKEKPPLFELGGRYMHPNYRSGIRSKTGDYDEFAALCLGLIRRQLLLTREYNDISSADDGSLRSPRTCPRLIDDNEVEDPGEQPSSGDGVRNRLATRSAFPRFMQLPPELRHQIWHFYCPDLSVKARVLGFTFQESEPPPDGSDDYDTDFLTTSFTLASQTKSLRAMLSTHRESRSIAVRIFPDELALDVGSRRAVVRFRKETDVVFLWLDVNYIPPNFATQVQNLAIDAVQENYEENTYYDETLWPVVPAVKGILPNLKRLYSLWPVVVCGTKTLGNWCVTEYFERESCFRAYDRMKWLYLNPHLANESDDQDSSNSHDDYGTDSDESESEGIDDDEIIELDG</sequence>
<dbReference type="AlphaFoldDB" id="A0A9P7M7E7"/>
<feature type="domain" description="2EXR" evidence="2">
    <location>
        <begin position="126"/>
        <end position="232"/>
    </location>
</feature>
<dbReference type="EMBL" id="SRPO01000517">
    <property type="protein sequence ID" value="KAG5931835.1"/>
    <property type="molecule type" value="Genomic_DNA"/>
</dbReference>
<dbReference type="Proteomes" id="UP000706124">
    <property type="component" value="Unassembled WGS sequence"/>
</dbReference>
<organism evidence="3 4">
    <name type="scientific">Claviceps pazoutovae</name>
    <dbReference type="NCBI Taxonomy" id="1649127"/>
    <lineage>
        <taxon>Eukaryota</taxon>
        <taxon>Fungi</taxon>
        <taxon>Dikarya</taxon>
        <taxon>Ascomycota</taxon>
        <taxon>Pezizomycotina</taxon>
        <taxon>Sordariomycetes</taxon>
        <taxon>Hypocreomycetidae</taxon>
        <taxon>Hypocreales</taxon>
        <taxon>Clavicipitaceae</taxon>
        <taxon>Claviceps</taxon>
    </lineage>
</organism>
<accession>A0A9P7M7E7</accession>
<feature type="compositionally biased region" description="Polar residues" evidence="1">
    <location>
        <begin position="1"/>
        <end position="12"/>
    </location>
</feature>
<evidence type="ECO:0000313" key="3">
    <source>
        <dbReference type="EMBL" id="KAG5931835.1"/>
    </source>
</evidence>
<feature type="compositionally biased region" description="Acidic residues" evidence="1">
    <location>
        <begin position="349"/>
        <end position="370"/>
    </location>
</feature>
<reference evidence="3 4" key="1">
    <citation type="journal article" date="2020" name="bioRxiv">
        <title>Whole genome comparisons of ergot fungi reveals the divergence and evolution of species within the genus Claviceps are the result of varying mechanisms driving genome evolution and host range expansion.</title>
        <authorList>
            <person name="Wyka S.A."/>
            <person name="Mondo S.J."/>
            <person name="Liu M."/>
            <person name="Dettman J."/>
            <person name="Nalam V."/>
            <person name="Broders K.D."/>
        </authorList>
    </citation>
    <scope>NUCLEOTIDE SEQUENCE [LARGE SCALE GENOMIC DNA]</scope>
    <source>
        <strain evidence="3 4">CCC 1485</strain>
    </source>
</reference>
<evidence type="ECO:0000259" key="2">
    <source>
        <dbReference type="Pfam" id="PF20150"/>
    </source>
</evidence>
<protein>
    <recommendedName>
        <fullName evidence="2">2EXR domain-containing protein</fullName>
    </recommendedName>
</protein>
<feature type="region of interest" description="Disordered" evidence="1">
    <location>
        <begin position="1"/>
        <end position="39"/>
    </location>
</feature>
<gene>
    <name evidence="3" type="ORF">E4U60_005743</name>
</gene>
<keyword evidence="4" id="KW-1185">Reference proteome</keyword>
<evidence type="ECO:0000313" key="4">
    <source>
        <dbReference type="Proteomes" id="UP000706124"/>
    </source>
</evidence>
<feature type="region of interest" description="Disordered" evidence="1">
    <location>
        <begin position="334"/>
        <end position="370"/>
    </location>
</feature>
<evidence type="ECO:0000256" key="1">
    <source>
        <dbReference type="SAM" id="MobiDB-lite"/>
    </source>
</evidence>
<dbReference type="Pfam" id="PF20150">
    <property type="entry name" value="2EXR"/>
    <property type="match status" value="1"/>
</dbReference>
<dbReference type="InterPro" id="IPR045518">
    <property type="entry name" value="2EXR"/>
</dbReference>
<name>A0A9P7M7E7_9HYPO</name>
<feature type="compositionally biased region" description="Basic and acidic residues" evidence="1">
    <location>
        <begin position="19"/>
        <end position="32"/>
    </location>
</feature>